<evidence type="ECO:0000256" key="1">
    <source>
        <dbReference type="ARBA" id="ARBA00022837"/>
    </source>
</evidence>
<proteinExistence type="predicted"/>
<protein>
    <recommendedName>
        <fullName evidence="2">EF-hand domain-containing protein</fullName>
    </recommendedName>
</protein>
<reference evidence="3 4" key="1">
    <citation type="submission" date="2023-10" db="EMBL/GenBank/DDBJ databases">
        <title>Chromosome-scale genome assembly provides insights into flower coloration mechanisms of Canna indica.</title>
        <authorList>
            <person name="Li C."/>
        </authorList>
    </citation>
    <scope>NUCLEOTIDE SEQUENCE [LARGE SCALE GENOMIC DNA]</scope>
    <source>
        <tissue evidence="3">Flower</tissue>
    </source>
</reference>
<feature type="domain" description="EF-hand" evidence="2">
    <location>
        <begin position="20"/>
        <end position="55"/>
    </location>
</feature>
<dbReference type="Proteomes" id="UP001327560">
    <property type="component" value="Chromosome 3"/>
</dbReference>
<dbReference type="InterPro" id="IPR002048">
    <property type="entry name" value="EF_hand_dom"/>
</dbReference>
<dbReference type="EMBL" id="CP136892">
    <property type="protein sequence ID" value="WOL02623.1"/>
    <property type="molecule type" value="Genomic_DNA"/>
</dbReference>
<evidence type="ECO:0000313" key="3">
    <source>
        <dbReference type="EMBL" id="WOL02623.1"/>
    </source>
</evidence>
<organism evidence="3 4">
    <name type="scientific">Canna indica</name>
    <name type="common">Indian-shot</name>
    <dbReference type="NCBI Taxonomy" id="4628"/>
    <lineage>
        <taxon>Eukaryota</taxon>
        <taxon>Viridiplantae</taxon>
        <taxon>Streptophyta</taxon>
        <taxon>Embryophyta</taxon>
        <taxon>Tracheophyta</taxon>
        <taxon>Spermatophyta</taxon>
        <taxon>Magnoliopsida</taxon>
        <taxon>Liliopsida</taxon>
        <taxon>Zingiberales</taxon>
        <taxon>Cannaceae</taxon>
        <taxon>Canna</taxon>
    </lineage>
</organism>
<dbReference type="GO" id="GO:0005509">
    <property type="term" value="F:calcium ion binding"/>
    <property type="evidence" value="ECO:0007669"/>
    <property type="project" value="InterPro"/>
</dbReference>
<keyword evidence="4" id="KW-1185">Reference proteome</keyword>
<dbReference type="AlphaFoldDB" id="A0AAQ3QB50"/>
<dbReference type="PANTHER" id="PTHR34574:SF5">
    <property type="entry name" value="CALCIUM-BINDING EF-HAND FAMILY PROTEIN"/>
    <property type="match status" value="1"/>
</dbReference>
<gene>
    <name evidence="3" type="ORF">Cni_G11342</name>
</gene>
<dbReference type="Gene3D" id="1.10.238.10">
    <property type="entry name" value="EF-hand"/>
    <property type="match status" value="1"/>
</dbReference>
<dbReference type="SMART" id="SM00054">
    <property type="entry name" value="EFh"/>
    <property type="match status" value="2"/>
</dbReference>
<dbReference type="PROSITE" id="PS50222">
    <property type="entry name" value="EF_HAND_2"/>
    <property type="match status" value="2"/>
</dbReference>
<dbReference type="InterPro" id="IPR011992">
    <property type="entry name" value="EF-hand-dom_pair"/>
</dbReference>
<dbReference type="Pfam" id="PF13499">
    <property type="entry name" value="EF-hand_7"/>
    <property type="match status" value="1"/>
</dbReference>
<accession>A0AAQ3QB50</accession>
<keyword evidence="1" id="KW-0106">Calcium</keyword>
<name>A0AAQ3QB50_9LILI</name>
<dbReference type="InterPro" id="IPR018247">
    <property type="entry name" value="EF_Hand_1_Ca_BS"/>
</dbReference>
<evidence type="ECO:0000259" key="2">
    <source>
        <dbReference type="PROSITE" id="PS50222"/>
    </source>
</evidence>
<dbReference type="PROSITE" id="PS00018">
    <property type="entry name" value="EF_HAND_1"/>
    <property type="match status" value="2"/>
</dbReference>
<dbReference type="SUPFAM" id="SSF47473">
    <property type="entry name" value="EF-hand"/>
    <property type="match status" value="1"/>
</dbReference>
<feature type="domain" description="EF-hand" evidence="2">
    <location>
        <begin position="69"/>
        <end position="104"/>
    </location>
</feature>
<dbReference type="PANTHER" id="PTHR34574">
    <property type="entry name" value="CALCIUM-BINDING EF-HAND FAMILY PROTEIN-RELATED"/>
    <property type="match status" value="1"/>
</dbReference>
<sequence length="171" mass="18597">MGVVILDGSTVRAFVEDEAAFNRSVDERFAALDLNGDGVLSRAELRRALETFRLLETHFGVDVVTPPAEVAALYNSIFDKFDLDRSGTVDRDEFRAEMRNILLAIADGLGDSPMQIVLEDDDEASNLLQEAVDLETSKIAAAAASNNSVIQASLSRDNNSPPLIWNVSVGR</sequence>
<evidence type="ECO:0000313" key="4">
    <source>
        <dbReference type="Proteomes" id="UP001327560"/>
    </source>
</evidence>